<proteinExistence type="predicted"/>
<evidence type="ECO:0000313" key="2">
    <source>
        <dbReference type="Proteomes" id="UP001164250"/>
    </source>
</evidence>
<gene>
    <name evidence="1" type="ORF">Patl1_19353</name>
</gene>
<keyword evidence="2" id="KW-1185">Reference proteome</keyword>
<comment type="caution">
    <text evidence="1">The sequence shown here is derived from an EMBL/GenBank/DDBJ whole genome shotgun (WGS) entry which is preliminary data.</text>
</comment>
<reference evidence="2" key="1">
    <citation type="journal article" date="2023" name="G3 (Bethesda)">
        <title>Genome assembly and association tests identify interacting loci associated with vigor, precocity, and sex in interspecific pistachio rootstocks.</title>
        <authorList>
            <person name="Palmer W."/>
            <person name="Jacygrad E."/>
            <person name="Sagayaradj S."/>
            <person name="Cavanaugh K."/>
            <person name="Han R."/>
            <person name="Bertier L."/>
            <person name="Beede B."/>
            <person name="Kafkas S."/>
            <person name="Golino D."/>
            <person name="Preece J."/>
            <person name="Michelmore R."/>
        </authorList>
    </citation>
    <scope>NUCLEOTIDE SEQUENCE [LARGE SCALE GENOMIC DNA]</scope>
</reference>
<accession>A0ACC1C196</accession>
<sequence>MTLSCAVLKVVAMVTIVALMPSQFVSTDAAIYDVGWSPDTDLLAWADSKTFYPNDSLVFKYTPEYNVLEVTQLAFMNCLTTNPVSEYNSGPTMIKLGEPGTRFFISGGPESCLIKLSIDVVSLPV</sequence>
<name>A0ACC1C196_9ROSI</name>
<dbReference type="Proteomes" id="UP001164250">
    <property type="component" value="Chromosome 2"/>
</dbReference>
<organism evidence="1 2">
    <name type="scientific">Pistacia atlantica</name>
    <dbReference type="NCBI Taxonomy" id="434234"/>
    <lineage>
        <taxon>Eukaryota</taxon>
        <taxon>Viridiplantae</taxon>
        <taxon>Streptophyta</taxon>
        <taxon>Embryophyta</taxon>
        <taxon>Tracheophyta</taxon>
        <taxon>Spermatophyta</taxon>
        <taxon>Magnoliopsida</taxon>
        <taxon>eudicotyledons</taxon>
        <taxon>Gunneridae</taxon>
        <taxon>Pentapetalae</taxon>
        <taxon>rosids</taxon>
        <taxon>malvids</taxon>
        <taxon>Sapindales</taxon>
        <taxon>Anacardiaceae</taxon>
        <taxon>Pistacia</taxon>
    </lineage>
</organism>
<protein>
    <submittedName>
        <fullName evidence="1">Uncharacterized protein</fullName>
    </submittedName>
</protein>
<evidence type="ECO:0000313" key="1">
    <source>
        <dbReference type="EMBL" id="KAJ0105860.1"/>
    </source>
</evidence>
<dbReference type="EMBL" id="CM047898">
    <property type="protein sequence ID" value="KAJ0105860.1"/>
    <property type="molecule type" value="Genomic_DNA"/>
</dbReference>